<evidence type="ECO:0000313" key="2">
    <source>
        <dbReference type="Proteomes" id="UP000662973"/>
    </source>
</evidence>
<proteinExistence type="predicted"/>
<reference evidence="1 2" key="1">
    <citation type="submission" date="2020-11" db="EMBL/GenBank/DDBJ databases">
        <title>Carbohydrate-dependent, anaerobic sulfur respiration: A novel catabolism in halophilic archaea.</title>
        <authorList>
            <person name="Sorokin D.Y."/>
            <person name="Messina E."/>
            <person name="Smedile F."/>
            <person name="La Cono V."/>
            <person name="Hallsworth J.E."/>
            <person name="Yakimov M.M."/>
        </authorList>
    </citation>
    <scope>NUCLEOTIDE SEQUENCE [LARGE SCALE GENOMIC DNA]</scope>
    <source>
        <strain evidence="1 2">HSR12-2</strain>
    </source>
</reference>
<sequence>MEPVELGASVVHGGFPSRSDNGEGIVRAYVDGASICRVLGVECVSEGIQSLFLRCVWLYANWMLDTKLACRLVVEIRGLSVLETGQLHTKHRTRSPTLVFIH</sequence>
<keyword evidence="2" id="KW-1185">Reference proteome</keyword>
<name>A0A897NBE2_9EURY</name>
<gene>
    <name evidence="1" type="ORF">HSR122_1318</name>
</gene>
<dbReference type="EMBL" id="CP064788">
    <property type="protein sequence ID" value="QSG08715.1"/>
    <property type="molecule type" value="Genomic_DNA"/>
</dbReference>
<dbReference type="Proteomes" id="UP000662973">
    <property type="component" value="Chromosome"/>
</dbReference>
<organism evidence="1 2">
    <name type="scientific">Halapricum desulfuricans</name>
    <dbReference type="NCBI Taxonomy" id="2841257"/>
    <lineage>
        <taxon>Archaea</taxon>
        <taxon>Methanobacteriati</taxon>
        <taxon>Methanobacteriota</taxon>
        <taxon>Stenosarchaea group</taxon>
        <taxon>Halobacteria</taxon>
        <taxon>Halobacteriales</taxon>
        <taxon>Haloarculaceae</taxon>
        <taxon>Halapricum</taxon>
    </lineage>
</organism>
<protein>
    <submittedName>
        <fullName evidence="1">Uncharacterized protein</fullName>
    </submittedName>
</protein>
<accession>A0A897NBE2</accession>
<dbReference type="AlphaFoldDB" id="A0A897NBE2"/>
<dbReference type="KEGG" id="hds:HSR122_1318"/>
<evidence type="ECO:0000313" key="1">
    <source>
        <dbReference type="EMBL" id="QSG08715.1"/>
    </source>
</evidence>